<dbReference type="AlphaFoldDB" id="A0A922P395"/>
<evidence type="ECO:0000313" key="6">
    <source>
        <dbReference type="EMBL" id="KEQ10659.1"/>
    </source>
</evidence>
<dbReference type="SUPFAM" id="SSF51182">
    <property type="entry name" value="RmlC-like cupins"/>
    <property type="match status" value="1"/>
</dbReference>
<dbReference type="InterPro" id="IPR047264">
    <property type="entry name" value="Cupin_HpaA-like_N"/>
</dbReference>
<dbReference type="InterPro" id="IPR018060">
    <property type="entry name" value="HTH_AraC"/>
</dbReference>
<protein>
    <submittedName>
        <fullName evidence="6">AraC family transcriptional regulator</fullName>
    </submittedName>
</protein>
<dbReference type="InterPro" id="IPR011051">
    <property type="entry name" value="RmlC_Cupin_sf"/>
</dbReference>
<dbReference type="GO" id="GO:0003700">
    <property type="term" value="F:DNA-binding transcription factor activity"/>
    <property type="evidence" value="ECO:0007669"/>
    <property type="project" value="InterPro"/>
</dbReference>
<proteinExistence type="predicted"/>
<keyword evidence="3" id="KW-0010">Activator</keyword>
<evidence type="ECO:0000256" key="2">
    <source>
        <dbReference type="ARBA" id="ARBA00023125"/>
    </source>
</evidence>
<dbReference type="CDD" id="cd06999">
    <property type="entry name" value="cupin_HpaA-like_N"/>
    <property type="match status" value="1"/>
</dbReference>
<dbReference type="InterPro" id="IPR003313">
    <property type="entry name" value="AraC-bd"/>
</dbReference>
<accession>A0A922P395</accession>
<dbReference type="EMBL" id="JOKJ01000002">
    <property type="protein sequence ID" value="KEQ10659.1"/>
    <property type="molecule type" value="Genomic_DNA"/>
</dbReference>
<evidence type="ECO:0000256" key="1">
    <source>
        <dbReference type="ARBA" id="ARBA00023015"/>
    </source>
</evidence>
<evidence type="ECO:0000256" key="3">
    <source>
        <dbReference type="ARBA" id="ARBA00023159"/>
    </source>
</evidence>
<organism evidence="6 7">
    <name type="scientific">Pseudorhizobium pelagicum</name>
    <dbReference type="NCBI Taxonomy" id="1509405"/>
    <lineage>
        <taxon>Bacteria</taxon>
        <taxon>Pseudomonadati</taxon>
        <taxon>Pseudomonadota</taxon>
        <taxon>Alphaproteobacteria</taxon>
        <taxon>Hyphomicrobiales</taxon>
        <taxon>Rhizobiaceae</taxon>
        <taxon>Rhizobium/Agrobacterium group</taxon>
        <taxon>Pseudorhizobium</taxon>
    </lineage>
</organism>
<dbReference type="PRINTS" id="PR00032">
    <property type="entry name" value="HTHARAC"/>
</dbReference>
<comment type="caution">
    <text evidence="6">The sequence shown here is derived from an EMBL/GenBank/DDBJ whole genome shotgun (WGS) entry which is preliminary data.</text>
</comment>
<evidence type="ECO:0000259" key="5">
    <source>
        <dbReference type="PROSITE" id="PS01124"/>
    </source>
</evidence>
<dbReference type="SMART" id="SM00342">
    <property type="entry name" value="HTH_ARAC"/>
    <property type="match status" value="1"/>
</dbReference>
<keyword evidence="1" id="KW-0805">Transcription regulation</keyword>
<gene>
    <name evidence="6" type="ORF">GV68_10405</name>
</gene>
<dbReference type="Pfam" id="PF02311">
    <property type="entry name" value="AraC_binding"/>
    <property type="match status" value="1"/>
</dbReference>
<dbReference type="Pfam" id="PF12833">
    <property type="entry name" value="HTH_18"/>
    <property type="match status" value="1"/>
</dbReference>
<dbReference type="GO" id="GO:0043565">
    <property type="term" value="F:sequence-specific DNA binding"/>
    <property type="evidence" value="ECO:0007669"/>
    <property type="project" value="InterPro"/>
</dbReference>
<name>A0A922P395_9HYPH</name>
<sequence>MARQVPTFDLYGEQGAQRPDFWVHCETIAARSSTYQWEIGLHRHERLFQLLYIRNGAGDALFGGRAVTLAPPCIVVMPPGVSHGYRFSRDVEGFVITVVVDQLRLIAELHKRPQDWLAAPQVLSPEGEDGRYIDATIVRIAEEFEARRTGRNDLIDAYITTVLMLIGRRAAPQLSDVGKDARQLRVETLKELIGRHFREHLPAAHYAQLLNLSPTHLNRIVREVTGVSVHDLIMARVIDEARRALVFTPSSIQQIADNLGFSDAAYFSRCFRTRTGQTPGAFRRSERQKLSAA</sequence>
<dbReference type="InterPro" id="IPR020449">
    <property type="entry name" value="Tscrpt_reg_AraC-type_HTH"/>
</dbReference>
<feature type="domain" description="HTH araC/xylS-type" evidence="5">
    <location>
        <begin position="187"/>
        <end position="285"/>
    </location>
</feature>
<dbReference type="Gene3D" id="1.10.10.60">
    <property type="entry name" value="Homeodomain-like"/>
    <property type="match status" value="1"/>
</dbReference>
<dbReference type="OrthoDB" id="9814125at2"/>
<dbReference type="Proteomes" id="UP000052167">
    <property type="component" value="Unassembled WGS sequence"/>
</dbReference>
<keyword evidence="4" id="KW-0804">Transcription</keyword>
<dbReference type="PANTHER" id="PTHR43280:SF32">
    <property type="entry name" value="TRANSCRIPTIONAL REGULATORY PROTEIN"/>
    <property type="match status" value="1"/>
</dbReference>
<keyword evidence="7" id="KW-1185">Reference proteome</keyword>
<evidence type="ECO:0000256" key="4">
    <source>
        <dbReference type="ARBA" id="ARBA00023163"/>
    </source>
</evidence>
<reference evidence="6 7" key="1">
    <citation type="submission" date="2014-06" db="EMBL/GenBank/DDBJ databases">
        <title>Rhizobium pelagicum/R2-400B4.</title>
        <authorList>
            <person name="Kimes N.E."/>
            <person name="Lopez-Perez M."/>
        </authorList>
    </citation>
    <scope>NUCLEOTIDE SEQUENCE [LARGE SCALE GENOMIC DNA]</scope>
    <source>
        <strain evidence="6 7">R2-400B4</strain>
    </source>
</reference>
<evidence type="ECO:0000313" key="7">
    <source>
        <dbReference type="Proteomes" id="UP000052167"/>
    </source>
</evidence>
<dbReference type="PANTHER" id="PTHR43280">
    <property type="entry name" value="ARAC-FAMILY TRANSCRIPTIONAL REGULATOR"/>
    <property type="match status" value="1"/>
</dbReference>
<dbReference type="InterPro" id="IPR014710">
    <property type="entry name" value="RmlC-like_jellyroll"/>
</dbReference>
<dbReference type="SUPFAM" id="SSF46689">
    <property type="entry name" value="Homeodomain-like"/>
    <property type="match status" value="1"/>
</dbReference>
<dbReference type="Gene3D" id="2.60.120.10">
    <property type="entry name" value="Jelly Rolls"/>
    <property type="match status" value="1"/>
</dbReference>
<keyword evidence="2" id="KW-0238">DNA-binding</keyword>
<dbReference type="PROSITE" id="PS01124">
    <property type="entry name" value="HTH_ARAC_FAMILY_2"/>
    <property type="match status" value="1"/>
</dbReference>
<dbReference type="InterPro" id="IPR009057">
    <property type="entry name" value="Homeodomain-like_sf"/>
</dbReference>